<proteinExistence type="predicted"/>
<dbReference type="STRING" id="1314771.A0A197JFR7"/>
<protein>
    <submittedName>
        <fullName evidence="2">Uncharacterized protein</fullName>
    </submittedName>
</protein>
<dbReference type="Proteomes" id="UP000078512">
    <property type="component" value="Unassembled WGS sequence"/>
</dbReference>
<reference evidence="2 3" key="1">
    <citation type="submission" date="2016-05" db="EMBL/GenBank/DDBJ databases">
        <title>Genome sequencing reveals origins of a unique bacterial endosymbiosis in the earliest lineages of terrestrial Fungi.</title>
        <authorList>
            <consortium name="DOE Joint Genome Institute"/>
            <person name="Uehling J."/>
            <person name="Gryganskyi A."/>
            <person name="Hameed K."/>
            <person name="Tschaplinski T."/>
            <person name="Misztal P."/>
            <person name="Wu S."/>
            <person name="Desiro A."/>
            <person name="Vande Pol N."/>
            <person name="Du Z.-Y."/>
            <person name="Zienkiewicz A."/>
            <person name="Zienkiewicz K."/>
            <person name="Morin E."/>
            <person name="Tisserant E."/>
            <person name="Splivallo R."/>
            <person name="Hainaut M."/>
            <person name="Henrissat B."/>
            <person name="Ohm R."/>
            <person name="Kuo A."/>
            <person name="Yan J."/>
            <person name="Lipzen A."/>
            <person name="Nolan M."/>
            <person name="Labutti K."/>
            <person name="Barry K."/>
            <person name="Goldstein A."/>
            <person name="Labbe J."/>
            <person name="Schadt C."/>
            <person name="Tuskan G."/>
            <person name="Grigoriev I."/>
            <person name="Martin F."/>
            <person name="Vilgalys R."/>
            <person name="Bonito G."/>
        </authorList>
    </citation>
    <scope>NUCLEOTIDE SEQUENCE [LARGE SCALE GENOMIC DNA]</scope>
    <source>
        <strain evidence="2 3">AG-77</strain>
    </source>
</reference>
<keyword evidence="3" id="KW-1185">Reference proteome</keyword>
<evidence type="ECO:0000256" key="1">
    <source>
        <dbReference type="SAM" id="SignalP"/>
    </source>
</evidence>
<gene>
    <name evidence="2" type="ORF">K457DRAFT_142376</name>
</gene>
<evidence type="ECO:0000313" key="2">
    <source>
        <dbReference type="EMBL" id="OAQ23843.1"/>
    </source>
</evidence>
<name>A0A197JFR7_9FUNG</name>
<feature type="chain" id="PRO_5008275888" evidence="1">
    <location>
        <begin position="18"/>
        <end position="61"/>
    </location>
</feature>
<accession>A0A197JFR7</accession>
<sequence length="61" mass="6853">MCVRVFLCLSFWNKSIGQAYVALSRATSLEGLQVTHFDVRKVLVHQKVIDFYEQIGGVPGP</sequence>
<organism evidence="2 3">
    <name type="scientific">Linnemannia elongata AG-77</name>
    <dbReference type="NCBI Taxonomy" id="1314771"/>
    <lineage>
        <taxon>Eukaryota</taxon>
        <taxon>Fungi</taxon>
        <taxon>Fungi incertae sedis</taxon>
        <taxon>Mucoromycota</taxon>
        <taxon>Mortierellomycotina</taxon>
        <taxon>Mortierellomycetes</taxon>
        <taxon>Mortierellales</taxon>
        <taxon>Mortierellaceae</taxon>
        <taxon>Linnemannia</taxon>
    </lineage>
</organism>
<keyword evidence="1" id="KW-0732">Signal</keyword>
<dbReference type="EMBL" id="KV442107">
    <property type="protein sequence ID" value="OAQ23843.1"/>
    <property type="molecule type" value="Genomic_DNA"/>
</dbReference>
<feature type="signal peptide" evidence="1">
    <location>
        <begin position="1"/>
        <end position="17"/>
    </location>
</feature>
<evidence type="ECO:0000313" key="3">
    <source>
        <dbReference type="Proteomes" id="UP000078512"/>
    </source>
</evidence>
<dbReference type="OrthoDB" id="432234at2759"/>
<dbReference type="AlphaFoldDB" id="A0A197JFR7"/>